<feature type="compositionally biased region" description="Polar residues" evidence="1">
    <location>
        <begin position="1"/>
        <end position="13"/>
    </location>
</feature>
<dbReference type="EMBL" id="KN831960">
    <property type="protein sequence ID" value="KIO07304.1"/>
    <property type="molecule type" value="Genomic_DNA"/>
</dbReference>
<accession>A0A0C3PH44</accession>
<reference evidence="3" key="2">
    <citation type="submission" date="2015-01" db="EMBL/GenBank/DDBJ databases">
        <title>Evolutionary Origins and Diversification of the Mycorrhizal Mutualists.</title>
        <authorList>
            <consortium name="DOE Joint Genome Institute"/>
            <consortium name="Mycorrhizal Genomics Consortium"/>
            <person name="Kohler A."/>
            <person name="Kuo A."/>
            <person name="Nagy L.G."/>
            <person name="Floudas D."/>
            <person name="Copeland A."/>
            <person name="Barry K.W."/>
            <person name="Cichocki N."/>
            <person name="Veneault-Fourrey C."/>
            <person name="LaButti K."/>
            <person name="Lindquist E.A."/>
            <person name="Lipzen A."/>
            <person name="Lundell T."/>
            <person name="Morin E."/>
            <person name="Murat C."/>
            <person name="Riley R."/>
            <person name="Ohm R."/>
            <person name="Sun H."/>
            <person name="Tunlid A."/>
            <person name="Henrissat B."/>
            <person name="Grigoriev I.V."/>
            <person name="Hibbett D.S."/>
            <person name="Martin F."/>
        </authorList>
    </citation>
    <scope>NUCLEOTIDE SEQUENCE [LARGE SCALE GENOMIC DNA]</scope>
    <source>
        <strain evidence="3">Marx 270</strain>
    </source>
</reference>
<feature type="region of interest" description="Disordered" evidence="1">
    <location>
        <begin position="157"/>
        <end position="180"/>
    </location>
</feature>
<organism evidence="2 3">
    <name type="scientific">Pisolithus tinctorius Marx 270</name>
    <dbReference type="NCBI Taxonomy" id="870435"/>
    <lineage>
        <taxon>Eukaryota</taxon>
        <taxon>Fungi</taxon>
        <taxon>Dikarya</taxon>
        <taxon>Basidiomycota</taxon>
        <taxon>Agaricomycotina</taxon>
        <taxon>Agaricomycetes</taxon>
        <taxon>Agaricomycetidae</taxon>
        <taxon>Boletales</taxon>
        <taxon>Sclerodermatineae</taxon>
        <taxon>Pisolithaceae</taxon>
        <taxon>Pisolithus</taxon>
    </lineage>
</organism>
<feature type="region of interest" description="Disordered" evidence="1">
    <location>
        <begin position="1"/>
        <end position="60"/>
    </location>
</feature>
<protein>
    <submittedName>
        <fullName evidence="2">Uncharacterized protein</fullName>
    </submittedName>
</protein>
<proteinExistence type="predicted"/>
<evidence type="ECO:0000313" key="3">
    <source>
        <dbReference type="Proteomes" id="UP000054217"/>
    </source>
</evidence>
<feature type="region of interest" description="Disordered" evidence="1">
    <location>
        <begin position="83"/>
        <end position="102"/>
    </location>
</feature>
<reference evidence="2 3" key="1">
    <citation type="submission" date="2014-04" db="EMBL/GenBank/DDBJ databases">
        <authorList>
            <consortium name="DOE Joint Genome Institute"/>
            <person name="Kuo A."/>
            <person name="Kohler A."/>
            <person name="Costa M.D."/>
            <person name="Nagy L.G."/>
            <person name="Floudas D."/>
            <person name="Copeland A."/>
            <person name="Barry K.W."/>
            <person name="Cichocki N."/>
            <person name="Veneault-Fourrey C."/>
            <person name="LaButti K."/>
            <person name="Lindquist E.A."/>
            <person name="Lipzen A."/>
            <person name="Lundell T."/>
            <person name="Morin E."/>
            <person name="Murat C."/>
            <person name="Sun H."/>
            <person name="Tunlid A."/>
            <person name="Henrissat B."/>
            <person name="Grigoriev I.V."/>
            <person name="Hibbett D.S."/>
            <person name="Martin F."/>
            <person name="Nordberg H.P."/>
            <person name="Cantor M.N."/>
            <person name="Hua S.X."/>
        </authorList>
    </citation>
    <scope>NUCLEOTIDE SEQUENCE [LARGE SCALE GENOMIC DNA]</scope>
    <source>
        <strain evidence="2 3">Marx 270</strain>
    </source>
</reference>
<evidence type="ECO:0000313" key="2">
    <source>
        <dbReference type="EMBL" id="KIO07304.1"/>
    </source>
</evidence>
<dbReference type="HOGENOM" id="CLU_960162_0_0_1"/>
<evidence type="ECO:0000256" key="1">
    <source>
        <dbReference type="SAM" id="MobiDB-lite"/>
    </source>
</evidence>
<keyword evidence="3" id="KW-1185">Reference proteome</keyword>
<sequence>MTRSRSYSPNHGSRSPDFNDDASIILGNKSAADSGDAAEDSDSDSGCLKWSGAGQGAPLDHNGCYIYSLEGPYWQLDEARFAEPLPSPDNSEVSAAAEGDKGNSELIEAVTKSGASPPMGMKRKLSDAIYAPRVSSFTVMIEDEDVQPYNFPKASTPLGGSVTNAGRAKSVPSSPPQKRRRLASPFELSSSMQQANIMGIKGAIEEAGNEIAEALVKQNAILLDILRAIRYRKTL</sequence>
<dbReference type="InParanoid" id="A0A0C3PH44"/>
<dbReference type="AlphaFoldDB" id="A0A0C3PH44"/>
<dbReference type="Proteomes" id="UP000054217">
    <property type="component" value="Unassembled WGS sequence"/>
</dbReference>
<name>A0A0C3PH44_PISTI</name>
<gene>
    <name evidence="2" type="ORF">M404DRAFT_23794</name>
</gene>